<sequence length="92" mass="9869">MSATAACACLIARDIRGASIDPGAMGECPYAIDHDRSRCANGNGSFPSFGDGNHRCPGWRGALHETRVFVDALMRMPAFSWSVRLISAGARR</sequence>
<dbReference type="Gene3D" id="1.10.630.10">
    <property type="entry name" value="Cytochrome P450"/>
    <property type="match status" value="1"/>
</dbReference>
<dbReference type="SUPFAM" id="SSF48264">
    <property type="entry name" value="Cytochrome P450"/>
    <property type="match status" value="1"/>
</dbReference>
<dbReference type="Proteomes" id="UP001419910">
    <property type="component" value="Unassembled WGS sequence"/>
</dbReference>
<evidence type="ECO:0000313" key="1">
    <source>
        <dbReference type="EMBL" id="MEN2791837.1"/>
    </source>
</evidence>
<comment type="caution">
    <text evidence="1">The sequence shown here is derived from an EMBL/GenBank/DDBJ whole genome shotgun (WGS) entry which is preliminary data.</text>
</comment>
<protein>
    <recommendedName>
        <fullName evidence="3">Cytochrome P450</fullName>
    </recommendedName>
</protein>
<gene>
    <name evidence="1" type="ORF">ABC974_19550</name>
</gene>
<dbReference type="EMBL" id="JBDIME010000021">
    <property type="protein sequence ID" value="MEN2791837.1"/>
    <property type="molecule type" value="Genomic_DNA"/>
</dbReference>
<name>A0ABU9Y801_9SPHN</name>
<accession>A0ABU9Y801</accession>
<dbReference type="PROSITE" id="PS00086">
    <property type="entry name" value="CYTOCHROME_P450"/>
    <property type="match status" value="1"/>
</dbReference>
<dbReference type="InterPro" id="IPR017972">
    <property type="entry name" value="Cyt_P450_CS"/>
</dbReference>
<keyword evidence="2" id="KW-1185">Reference proteome</keyword>
<dbReference type="InterPro" id="IPR036396">
    <property type="entry name" value="Cyt_P450_sf"/>
</dbReference>
<organism evidence="1 2">
    <name type="scientific">Sphingomonas oligophenolica</name>
    <dbReference type="NCBI Taxonomy" id="301154"/>
    <lineage>
        <taxon>Bacteria</taxon>
        <taxon>Pseudomonadati</taxon>
        <taxon>Pseudomonadota</taxon>
        <taxon>Alphaproteobacteria</taxon>
        <taxon>Sphingomonadales</taxon>
        <taxon>Sphingomonadaceae</taxon>
        <taxon>Sphingomonas</taxon>
    </lineage>
</organism>
<evidence type="ECO:0000313" key="2">
    <source>
        <dbReference type="Proteomes" id="UP001419910"/>
    </source>
</evidence>
<proteinExistence type="predicted"/>
<evidence type="ECO:0008006" key="3">
    <source>
        <dbReference type="Google" id="ProtNLM"/>
    </source>
</evidence>
<reference evidence="1 2" key="1">
    <citation type="submission" date="2024-05" db="EMBL/GenBank/DDBJ databases">
        <authorList>
            <person name="Liu Q."/>
            <person name="Xin Y.-H."/>
        </authorList>
    </citation>
    <scope>NUCLEOTIDE SEQUENCE [LARGE SCALE GENOMIC DNA]</scope>
    <source>
        <strain evidence="1 2">CGMCC 1.10181</strain>
    </source>
</reference>
<dbReference type="RefSeq" id="WP_343888834.1">
    <property type="nucleotide sequence ID" value="NZ_BAAAEH010000013.1"/>
</dbReference>